<evidence type="ECO:0000313" key="4">
    <source>
        <dbReference type="Proteomes" id="UP001460270"/>
    </source>
</evidence>
<feature type="domain" description="Fibronectin type-III" evidence="2">
    <location>
        <begin position="223"/>
        <end position="306"/>
    </location>
</feature>
<dbReference type="InterPro" id="IPR043502">
    <property type="entry name" value="DNA/RNA_pol_sf"/>
</dbReference>
<dbReference type="Gene3D" id="3.10.10.10">
    <property type="entry name" value="HIV Type 1 Reverse Transcriptase, subunit A, domain 1"/>
    <property type="match status" value="1"/>
</dbReference>
<dbReference type="EMBL" id="JBBPFD010000010">
    <property type="protein sequence ID" value="KAK7909832.1"/>
    <property type="molecule type" value="Genomic_DNA"/>
</dbReference>
<accession>A0AAW0P1Q6</accession>
<proteinExistence type="predicted"/>
<dbReference type="Gene3D" id="3.30.70.270">
    <property type="match status" value="1"/>
</dbReference>
<dbReference type="SMART" id="SM00060">
    <property type="entry name" value="FN3"/>
    <property type="match status" value="5"/>
</dbReference>
<dbReference type="Gene3D" id="2.60.40.10">
    <property type="entry name" value="Immunoglobulins"/>
    <property type="match status" value="4"/>
</dbReference>
<dbReference type="SUPFAM" id="SSF56672">
    <property type="entry name" value="DNA/RNA polymerases"/>
    <property type="match status" value="1"/>
</dbReference>
<evidence type="ECO:0000313" key="3">
    <source>
        <dbReference type="EMBL" id="KAK7909832.1"/>
    </source>
</evidence>
<evidence type="ECO:0000259" key="2">
    <source>
        <dbReference type="PROSITE" id="PS50853"/>
    </source>
</evidence>
<dbReference type="InterPro" id="IPR003961">
    <property type="entry name" value="FN3_dom"/>
</dbReference>
<dbReference type="PANTHER" id="PTHR46708:SF2">
    <property type="entry name" value="FIBRONECTIN TYPE-III DOMAIN-CONTAINING PROTEIN"/>
    <property type="match status" value="1"/>
</dbReference>
<organism evidence="3 4">
    <name type="scientific">Mugilogobius chulae</name>
    <name type="common">yellowstripe goby</name>
    <dbReference type="NCBI Taxonomy" id="88201"/>
    <lineage>
        <taxon>Eukaryota</taxon>
        <taxon>Metazoa</taxon>
        <taxon>Chordata</taxon>
        <taxon>Craniata</taxon>
        <taxon>Vertebrata</taxon>
        <taxon>Euteleostomi</taxon>
        <taxon>Actinopterygii</taxon>
        <taxon>Neopterygii</taxon>
        <taxon>Teleostei</taxon>
        <taxon>Neoteleostei</taxon>
        <taxon>Acanthomorphata</taxon>
        <taxon>Gobiaria</taxon>
        <taxon>Gobiiformes</taxon>
        <taxon>Gobioidei</taxon>
        <taxon>Gobiidae</taxon>
        <taxon>Gobionellinae</taxon>
        <taxon>Mugilogobius</taxon>
    </lineage>
</organism>
<dbReference type="PROSITE" id="PS50853">
    <property type="entry name" value="FN3"/>
    <property type="match status" value="2"/>
</dbReference>
<protein>
    <recommendedName>
        <fullName evidence="2">Fibronectin type-III domain-containing protein</fullName>
    </recommendedName>
</protein>
<dbReference type="SUPFAM" id="SSF49265">
    <property type="entry name" value="Fibronectin type III"/>
    <property type="match status" value="4"/>
</dbReference>
<gene>
    <name evidence="3" type="ORF">WMY93_014516</name>
</gene>
<keyword evidence="1" id="KW-0677">Repeat</keyword>
<dbReference type="CDD" id="cd00063">
    <property type="entry name" value="FN3"/>
    <property type="match status" value="3"/>
</dbReference>
<keyword evidence="4" id="KW-1185">Reference proteome</keyword>
<dbReference type="AlphaFoldDB" id="A0AAW0P1Q6"/>
<dbReference type="Pfam" id="PF00041">
    <property type="entry name" value="fn3"/>
    <property type="match status" value="2"/>
</dbReference>
<comment type="caution">
    <text evidence="3">The sequence shown here is derived from an EMBL/GenBank/DDBJ whole genome shotgun (WGS) entry which is preliminary data.</text>
</comment>
<dbReference type="CDD" id="cd01647">
    <property type="entry name" value="RT_LTR"/>
    <property type="match status" value="1"/>
</dbReference>
<dbReference type="InterPro" id="IPR013783">
    <property type="entry name" value="Ig-like_fold"/>
</dbReference>
<dbReference type="PANTHER" id="PTHR46708">
    <property type="entry name" value="TENASCIN"/>
    <property type="match status" value="1"/>
</dbReference>
<evidence type="ECO:0000256" key="1">
    <source>
        <dbReference type="ARBA" id="ARBA00022737"/>
    </source>
</evidence>
<name>A0AAW0P1Q6_9GOBI</name>
<dbReference type="Proteomes" id="UP001460270">
    <property type="component" value="Unassembled WGS sequence"/>
</dbReference>
<dbReference type="InterPro" id="IPR050991">
    <property type="entry name" value="ECM_Regulatory_Proteins"/>
</dbReference>
<feature type="domain" description="Fibronectin type-III" evidence="2">
    <location>
        <begin position="387"/>
        <end position="479"/>
    </location>
</feature>
<dbReference type="InterPro" id="IPR043128">
    <property type="entry name" value="Rev_trsase/Diguanyl_cyclase"/>
</dbReference>
<dbReference type="InterPro" id="IPR036116">
    <property type="entry name" value="FN3_sf"/>
</dbReference>
<reference evidence="4" key="1">
    <citation type="submission" date="2024-04" db="EMBL/GenBank/DDBJ databases">
        <title>Salinicola lusitanus LLJ914,a marine bacterium isolated from the Okinawa Trough.</title>
        <authorList>
            <person name="Li J."/>
        </authorList>
    </citation>
    <scope>NUCLEOTIDE SEQUENCE [LARGE SCALE GENOMIC DNA]</scope>
</reference>
<sequence>MYKPIESECVKTPMQFQDEPDPNENYIEDSCVAMLSFGAWVERDCWESLPFICYEDRFSGEVRVSDIRSTTAYLEWDQGPGTDHYRVEVNGATYKNSTDLHLTIENRTAGTFYSVKVFPVKCERELNPAVTTFYTAPNTVSNLRVVNVTEDCAFLEWTVPVGKADLYLISTGDTKNTTVAEPRGSICSLTPGSSHNISVQSGVNDRSQWSDKISVDNYTKPAKVSNLRASGNNDSSLILQWDKPRGEATDYIVTWSYPTDTIVKNRERKITGLPSGTRIFLTVTALANGILEGESQTIMSFTLPEEIKDLNLSSSANSINATWSYTKGSPNFTVELLLENETRTIPHISQTRVSFDNVMAAANYTVKVITISGGLNSTGVNESIFTLPVPVIEASLTDKDKSQLTFTWKPPPNTASVKYRVTLESEFWGTAQREDLDNKVTHTFGNLKSGTNYTFNVQTLAGLNPPSKPLTRWGSTDPAQMEYTLSMVCYSDESLLCDSSDTMKEALKKLTTEFEIVVKRCPAQLKRLLLWEKISCIVSRGLECNKRLYNKDFRQDFARCQKERTEQARQCLDLAIQEVNRQEPRSIVYVPREKQIVPFNGDPGKDALSVDEFIEEVERAMSLRGLRERDQIAIRDQFIEGVRDSALRRELRRLIREKPQSSLFDVREEAIMWSLEDRNRTSNVARNRNLVGESFDGYSVNIQDEDLGYTDHVQHEIPVVDETPVNQPYRRIPPNQYKEVRDHISELLRKGVIRESSSSYASPIVLVRKPDGSLRLCVDYRKLNLKTRRDAFPLPRIDESLDALSGAEFFSSIDLASGYHQVAVHEKTGTKRPLQLPSVSLNMSECRLDYATRLQPFSA</sequence>